<evidence type="ECO:0000313" key="2">
    <source>
        <dbReference type="EMBL" id="MFC5392852.1"/>
    </source>
</evidence>
<dbReference type="InterPro" id="IPR036388">
    <property type="entry name" value="WH-like_DNA-bd_sf"/>
</dbReference>
<evidence type="ECO:0000259" key="1">
    <source>
        <dbReference type="SMART" id="SM00421"/>
    </source>
</evidence>
<accession>A0ABW0H8X7</accession>
<feature type="domain" description="HTH luxR-type" evidence="1">
    <location>
        <begin position="307"/>
        <end position="364"/>
    </location>
</feature>
<gene>
    <name evidence="2" type="ORF">ACFPPC_09430</name>
</gene>
<dbReference type="SUPFAM" id="SSF46894">
    <property type="entry name" value="C-terminal effector domain of the bipartite response regulators"/>
    <property type="match status" value="1"/>
</dbReference>
<name>A0ABW0H8X7_9HYPH</name>
<reference evidence="3" key="1">
    <citation type="journal article" date="2019" name="Int. J. Syst. Evol. Microbiol.">
        <title>The Global Catalogue of Microorganisms (GCM) 10K type strain sequencing project: providing services to taxonomists for standard genome sequencing and annotation.</title>
        <authorList>
            <consortium name="The Broad Institute Genomics Platform"/>
            <consortium name="The Broad Institute Genome Sequencing Center for Infectious Disease"/>
            <person name="Wu L."/>
            <person name="Ma J."/>
        </authorList>
    </citation>
    <scope>NUCLEOTIDE SEQUENCE [LARGE SCALE GENOMIC DNA]</scope>
    <source>
        <strain evidence="3">CGMCC 1.16326</strain>
    </source>
</reference>
<proteinExistence type="predicted"/>
<dbReference type="InterPro" id="IPR016032">
    <property type="entry name" value="Sig_transdc_resp-reg_C-effctor"/>
</dbReference>
<dbReference type="InterPro" id="IPR000792">
    <property type="entry name" value="Tscrpt_reg_LuxR_C"/>
</dbReference>
<dbReference type="RefSeq" id="WP_377007707.1">
    <property type="nucleotide sequence ID" value="NZ_JBHSLV010000016.1"/>
</dbReference>
<evidence type="ECO:0000313" key="3">
    <source>
        <dbReference type="Proteomes" id="UP001596104"/>
    </source>
</evidence>
<dbReference type="Gene3D" id="1.10.10.10">
    <property type="entry name" value="Winged helix-like DNA-binding domain superfamily/Winged helix DNA-binding domain"/>
    <property type="match status" value="1"/>
</dbReference>
<comment type="caution">
    <text evidence="2">The sequence shown here is derived from an EMBL/GenBank/DDBJ whole genome shotgun (WGS) entry which is preliminary data.</text>
</comment>
<organism evidence="2 3">
    <name type="scientific">Bosea vestrisii</name>
    <dbReference type="NCBI Taxonomy" id="151416"/>
    <lineage>
        <taxon>Bacteria</taxon>
        <taxon>Pseudomonadati</taxon>
        <taxon>Pseudomonadota</taxon>
        <taxon>Alphaproteobacteria</taxon>
        <taxon>Hyphomicrobiales</taxon>
        <taxon>Boseaceae</taxon>
        <taxon>Bosea</taxon>
    </lineage>
</organism>
<keyword evidence="3" id="KW-1185">Reference proteome</keyword>
<dbReference type="EMBL" id="JBHSLV010000016">
    <property type="protein sequence ID" value="MFC5392852.1"/>
    <property type="molecule type" value="Genomic_DNA"/>
</dbReference>
<dbReference type="SMART" id="SM00421">
    <property type="entry name" value="HTH_LUXR"/>
    <property type="match status" value="1"/>
</dbReference>
<protein>
    <recommendedName>
        <fullName evidence="1">HTH luxR-type domain-containing protein</fullName>
    </recommendedName>
</protein>
<sequence>MVQANLDRVTGSIDRLLDAALDFREMPGAIEQVRHLFDGSKICLGYFGPDSHPDDAITNASDPDLNAFLYRELMPDAARFAARVASVPIGSAYRDQILFGADFRDSRLWREWMAPQDMFGGMASRVLDVDGSFWMFDVQRGRRQEPFDAAEFALFERVAGVMRRVTLLHQQLGGVSIEREMARRALDELSLAVIIVDRAMQFAYANAAGDELLADPAGPLGLRGGRLWARAASEQSGLKDLVVKASDLIGARGQMLLRTGDAEGRDLSLCVTPLSAAYALPGRANDVMIVARWVEPAGGGLAAARQMFDLTEAEAKLALALASGLSLTEVAQQQGIRMTTARTHLARVFWKTGTRQQSQVAALLRAAELPLRIR</sequence>
<dbReference type="Proteomes" id="UP001596104">
    <property type="component" value="Unassembled WGS sequence"/>
</dbReference>